<evidence type="ECO:0000313" key="3">
    <source>
        <dbReference type="EMBL" id="EST09417.1"/>
    </source>
</evidence>
<dbReference type="Pfam" id="PF10156">
    <property type="entry name" value="Med17"/>
    <property type="match status" value="1"/>
</dbReference>
<dbReference type="HOGENOM" id="CLU_016859_0_0_1"/>
<feature type="region of interest" description="Disordered" evidence="2">
    <location>
        <begin position="455"/>
        <end position="488"/>
    </location>
</feature>
<feature type="compositionally biased region" description="Polar residues" evidence="2">
    <location>
        <begin position="181"/>
        <end position="190"/>
    </location>
</feature>
<dbReference type="GO" id="GO:0016592">
    <property type="term" value="C:mediator complex"/>
    <property type="evidence" value="ECO:0007669"/>
    <property type="project" value="InterPro"/>
</dbReference>
<dbReference type="GO" id="GO:0006357">
    <property type="term" value="P:regulation of transcription by RNA polymerase II"/>
    <property type="evidence" value="ECO:0007669"/>
    <property type="project" value="InterPro"/>
</dbReference>
<reference evidence="4" key="1">
    <citation type="journal article" date="2013" name="Genome Announc.">
        <title>Draft genome sequence of Pseudozyma brasiliensis sp. nov. strain GHG001, a high producer of endo-1,4-xylanase isolated from an insect pest of sugarcane.</title>
        <authorList>
            <person name="Oliveira J.V.D.C."/>
            <person name="dos Santos R.A.C."/>
            <person name="Borges T.A."/>
            <person name="Riano-Pachon D.M."/>
            <person name="Goldman G.H."/>
        </authorList>
    </citation>
    <scope>NUCLEOTIDE SEQUENCE [LARGE SCALE GENOMIC DNA]</scope>
    <source>
        <strain evidence="4">GHG001</strain>
    </source>
</reference>
<dbReference type="RefSeq" id="XP_016294406.1">
    <property type="nucleotide sequence ID" value="XM_016434296.1"/>
</dbReference>
<comment type="subunit">
    <text evidence="1">Component of the Mediator complex.</text>
</comment>
<keyword evidence="1" id="KW-0805">Transcription regulation</keyword>
<dbReference type="GO" id="GO:0003712">
    <property type="term" value="F:transcription coregulator activity"/>
    <property type="evidence" value="ECO:0007669"/>
    <property type="project" value="InterPro"/>
</dbReference>
<name>V5GU34_KALBG</name>
<comment type="similarity">
    <text evidence="1">Belongs to the Mediator complex subunit 17 family.</text>
</comment>
<sequence length="808" mass="86542">MSSSTEAGPSTFKEIPLTIEPVHIYTSSSSTFERERTLTDVLADGTNVFAQRKPAGAQLSEDVRRLWAERGDFSRFRSEDLKRVREVDSTAESDDEEDEVAPPKDDEEGLLRKTDERVGGTIAESEFVNLRNKVLASLDVAHFNSIHAHQLLGMLLKQHRSSSSTSGGAAARMGSPAPSVGGQSTRSSTTAPVKAPLGIFAHLQTGNREEEFVLDALAIALSRTSLNSSTAVRREIPTDADDEEEDEYDVDPTSSDYALKQARRELEAAAGWKENKLREFKVVLETKRSAIRNAAELLDDAAGELRRSQAGNRERWRSLIGLHSRGWGMTPGRPLLDVERFGVSTIDDEEANETSGASTKGEAKKKSAAAGLQGFGTPLVSSDGKVKEEGARDAWVGFGLPEAPIELRRRSIAYWADLPASTGGSTAEDVKKKLVFPDRMHRRLRVRFVLWPASSSTVSNGSGGKQEGGRMEWSSDASPGVSGDEKQGPVVAGQILDQELQQASREATDELVFGDVVAQARLLPPAFGVRLTSSSVRIVLTKRLDLVVELVPTTDSTAEAPPSPEAEATPEAAPAYAPHAALLLAFLRLGPLRKYQAFVAATELGRRSDAAARAAGIKAGALAVPKKSASAGTGKSDAKGGAAGGKSTSAALSRLDTVGPVMVGLHYWSFVHRLGKTLQDVQAKSLERGVEVKVQLVPVMGSGGSLTQLTRVLGGMVDATPSLAYPRERRPEQEPARLDALQGHAKVFVHASGSQRLVATLTFSQPSLLSVQFTASPKSTGVRLTTKPLAVDLDTLATLLIQQLAHYS</sequence>
<feature type="region of interest" description="Disordered" evidence="2">
    <location>
        <begin position="84"/>
        <end position="116"/>
    </location>
</feature>
<proteinExistence type="inferred from homology"/>
<dbReference type="OrthoDB" id="1902587at2759"/>
<feature type="region of interest" description="Disordered" evidence="2">
    <location>
        <begin position="628"/>
        <end position="647"/>
    </location>
</feature>
<dbReference type="STRING" id="1365824.V5GU34"/>
<evidence type="ECO:0000256" key="1">
    <source>
        <dbReference type="RuleBase" id="RU364140"/>
    </source>
</evidence>
<comment type="subcellular location">
    <subcellularLocation>
        <location evidence="1">Nucleus</location>
    </subcellularLocation>
</comment>
<keyword evidence="1" id="KW-0804">Transcription</keyword>
<keyword evidence="1" id="KW-0010">Activator</keyword>
<dbReference type="GeneID" id="27416895"/>
<feature type="region of interest" description="Disordered" evidence="2">
    <location>
        <begin position="347"/>
        <end position="369"/>
    </location>
</feature>
<feature type="region of interest" description="Disordered" evidence="2">
    <location>
        <begin position="161"/>
        <end position="190"/>
    </location>
</feature>
<evidence type="ECO:0000256" key="2">
    <source>
        <dbReference type="SAM" id="MobiDB-lite"/>
    </source>
</evidence>
<accession>V5GU34</accession>
<feature type="compositionally biased region" description="Acidic residues" evidence="2">
    <location>
        <begin position="238"/>
        <end position="250"/>
    </location>
</feature>
<dbReference type="InterPro" id="IPR019313">
    <property type="entry name" value="Mediator_Med17"/>
</dbReference>
<keyword evidence="4" id="KW-1185">Reference proteome</keyword>
<keyword evidence="1" id="KW-0539">Nucleus</keyword>
<dbReference type="Proteomes" id="UP000019377">
    <property type="component" value="Unassembled WGS sequence"/>
</dbReference>
<dbReference type="AlphaFoldDB" id="V5GU34"/>
<dbReference type="EMBL" id="KI545853">
    <property type="protein sequence ID" value="EST09417.1"/>
    <property type="molecule type" value="Genomic_DNA"/>
</dbReference>
<dbReference type="OMA" id="HFNSIHA"/>
<evidence type="ECO:0000313" key="4">
    <source>
        <dbReference type="Proteomes" id="UP000019377"/>
    </source>
</evidence>
<feature type="compositionally biased region" description="Acidic residues" evidence="2">
    <location>
        <begin position="89"/>
        <end position="100"/>
    </location>
</feature>
<protein>
    <recommendedName>
        <fullName evidence="1">Mediator of RNA polymerase II transcription subunit 17</fullName>
    </recommendedName>
    <alternativeName>
        <fullName evidence="1">Mediator complex subunit 17</fullName>
    </alternativeName>
</protein>
<dbReference type="eggNOG" id="ENOG502RDVX">
    <property type="taxonomic scope" value="Eukaryota"/>
</dbReference>
<feature type="compositionally biased region" description="Basic and acidic residues" evidence="2">
    <location>
        <begin position="101"/>
        <end position="116"/>
    </location>
</feature>
<gene>
    <name evidence="1" type="primary">MED17</name>
    <name evidence="3" type="ORF">PSEUBRA_SCAF11g01202</name>
</gene>
<comment type="function">
    <text evidence="1">Component of the Mediator complex, a coactivator involved in the regulated transcription of nearly all RNA polymerase II-dependent genes. Mediator functions as a bridge to convey information from gene-specific regulatory proteins to the basal RNA polymerase II transcription machinery. Mediator is recruited to promoters by direct interactions with regulatory proteins and serves as a scaffold for the assembly of a functional preinitiation complex with RNA polymerase II and the general transcription factors.</text>
</comment>
<feature type="compositionally biased region" description="Low complexity" evidence="2">
    <location>
        <begin position="161"/>
        <end position="175"/>
    </location>
</feature>
<feature type="region of interest" description="Disordered" evidence="2">
    <location>
        <begin position="230"/>
        <end position="253"/>
    </location>
</feature>
<organism evidence="3 4">
    <name type="scientific">Kalmanozyma brasiliensis (strain GHG001)</name>
    <name type="common">Yeast</name>
    <name type="synonym">Pseudozyma brasiliensis</name>
    <dbReference type="NCBI Taxonomy" id="1365824"/>
    <lineage>
        <taxon>Eukaryota</taxon>
        <taxon>Fungi</taxon>
        <taxon>Dikarya</taxon>
        <taxon>Basidiomycota</taxon>
        <taxon>Ustilaginomycotina</taxon>
        <taxon>Ustilaginomycetes</taxon>
        <taxon>Ustilaginales</taxon>
        <taxon>Ustilaginaceae</taxon>
        <taxon>Kalmanozyma</taxon>
    </lineage>
</organism>